<dbReference type="GO" id="GO:0009505">
    <property type="term" value="C:plant-type cell wall"/>
    <property type="evidence" value="ECO:0000318"/>
    <property type="project" value="GO_Central"/>
</dbReference>
<dbReference type="Proteomes" id="UP000001514">
    <property type="component" value="Unassembled WGS sequence"/>
</dbReference>
<dbReference type="STRING" id="88036.D8SKA7"/>
<dbReference type="Pfam" id="PF03283">
    <property type="entry name" value="PAE"/>
    <property type="match status" value="1"/>
</dbReference>
<dbReference type="EC" id="3.1.1.-" evidence="5"/>
<feature type="non-terminal residue" evidence="6">
    <location>
        <position position="1"/>
    </location>
</feature>
<keyword evidence="4 5" id="KW-0134">Cell wall</keyword>
<evidence type="ECO:0000256" key="3">
    <source>
        <dbReference type="ARBA" id="ARBA00005784"/>
    </source>
</evidence>
<dbReference type="HOGENOM" id="CLU_031008_0_3_1"/>
<comment type="similarity">
    <text evidence="3 5">Belongs to the pectinacetylesterase family.</text>
</comment>
<sequence>AVCLDGSPPAYHWHPGTGSGSRNWIVFLEGGAWCSDHASCAQRARTSFGSSDLMDRQTRFLGILSNSAQENPDFYNWNRVKVKYCDGASFTGNVNTTVTVAFDSDSQQALGLMYRGEKIWKAVISDLLSKGMSDAEMALLGGCSAGGLAATLHCSSFKELLPRTTYVKCVSDGGYFLDAKDIAGNFSFRSFFKDVVDIHNARENLPEACVAEHDAQCFFPQYVAPHIHVPIFFVNPAYDVWQIQNIFIPDAADPDRKWTTCKYNPYVCSQDQLSVLQGFRMEFLKAVEYVRGVDQSGLFIDSCFSHCQLEGLTWNTNTIGNKTIREAFGDWYFARGGSSYKSIDCPYPCNPTCIKWTSWRH</sequence>
<dbReference type="OrthoDB" id="2015280at2759"/>
<name>D8SKA7_SELML</name>
<keyword evidence="5" id="KW-0961">Cell wall biogenesis/degradation</keyword>
<comment type="function">
    <text evidence="1 5">Hydrolyzes acetyl esters in homogalacturonan regions of pectin. In type I primary cell wall, galacturonic acid residues of pectin can be acetylated at the O-2 and O-3 positions. Decreasing the degree of acetylation of pectin gels in vitro alters their physical properties.</text>
</comment>
<gene>
    <name evidence="6" type="ORF">SELMODRAFT_118628</name>
</gene>
<evidence type="ECO:0000313" key="6">
    <source>
        <dbReference type="EMBL" id="EFJ15303.1"/>
    </source>
</evidence>
<evidence type="ECO:0000313" key="7">
    <source>
        <dbReference type="Proteomes" id="UP000001514"/>
    </source>
</evidence>
<dbReference type="FunCoup" id="D8SKA7">
    <property type="interactions" value="792"/>
</dbReference>
<evidence type="ECO:0000256" key="1">
    <source>
        <dbReference type="ARBA" id="ARBA00003534"/>
    </source>
</evidence>
<proteinExistence type="inferred from homology"/>
<accession>D8SKA7</accession>
<dbReference type="KEGG" id="smo:SELMODRAFT_118628"/>
<dbReference type="InterPro" id="IPR029058">
    <property type="entry name" value="AB_hydrolase_fold"/>
</dbReference>
<organism evidence="7">
    <name type="scientific">Selaginella moellendorffii</name>
    <name type="common">Spikemoss</name>
    <dbReference type="NCBI Taxonomy" id="88036"/>
    <lineage>
        <taxon>Eukaryota</taxon>
        <taxon>Viridiplantae</taxon>
        <taxon>Streptophyta</taxon>
        <taxon>Embryophyta</taxon>
        <taxon>Tracheophyta</taxon>
        <taxon>Lycopodiopsida</taxon>
        <taxon>Selaginellales</taxon>
        <taxon>Selaginellaceae</taxon>
        <taxon>Selaginella</taxon>
    </lineage>
</organism>
<evidence type="ECO:0000256" key="4">
    <source>
        <dbReference type="ARBA" id="ARBA00022512"/>
    </source>
</evidence>
<dbReference type="GO" id="GO:0052793">
    <property type="term" value="F:pectin acetylesterase activity"/>
    <property type="evidence" value="ECO:0000318"/>
    <property type="project" value="GO_Central"/>
</dbReference>
<evidence type="ECO:0000256" key="5">
    <source>
        <dbReference type="RuleBase" id="RU363114"/>
    </source>
</evidence>
<dbReference type="eggNOG" id="KOG4287">
    <property type="taxonomic scope" value="Eukaryota"/>
</dbReference>
<dbReference type="PANTHER" id="PTHR21562">
    <property type="entry name" value="NOTUM-RELATED"/>
    <property type="match status" value="1"/>
</dbReference>
<comment type="subcellular location">
    <subcellularLocation>
        <location evidence="2 5">Secreted</location>
        <location evidence="2 5">Cell wall</location>
    </subcellularLocation>
</comment>
<dbReference type="InParanoid" id="D8SKA7"/>
<dbReference type="AlphaFoldDB" id="D8SKA7"/>
<dbReference type="Gramene" id="EFJ15303">
    <property type="protein sequence ID" value="EFJ15303"/>
    <property type="gene ID" value="SELMODRAFT_118628"/>
</dbReference>
<reference evidence="6 7" key="1">
    <citation type="journal article" date="2011" name="Science">
        <title>The Selaginella genome identifies genetic changes associated with the evolution of vascular plants.</title>
        <authorList>
            <person name="Banks J.A."/>
            <person name="Nishiyama T."/>
            <person name="Hasebe M."/>
            <person name="Bowman J.L."/>
            <person name="Gribskov M."/>
            <person name="dePamphilis C."/>
            <person name="Albert V.A."/>
            <person name="Aono N."/>
            <person name="Aoyama T."/>
            <person name="Ambrose B.A."/>
            <person name="Ashton N.W."/>
            <person name="Axtell M.J."/>
            <person name="Barker E."/>
            <person name="Barker M.S."/>
            <person name="Bennetzen J.L."/>
            <person name="Bonawitz N.D."/>
            <person name="Chapple C."/>
            <person name="Cheng C."/>
            <person name="Correa L.G."/>
            <person name="Dacre M."/>
            <person name="DeBarry J."/>
            <person name="Dreyer I."/>
            <person name="Elias M."/>
            <person name="Engstrom E.M."/>
            <person name="Estelle M."/>
            <person name="Feng L."/>
            <person name="Finet C."/>
            <person name="Floyd S.K."/>
            <person name="Frommer W.B."/>
            <person name="Fujita T."/>
            <person name="Gramzow L."/>
            <person name="Gutensohn M."/>
            <person name="Harholt J."/>
            <person name="Hattori M."/>
            <person name="Heyl A."/>
            <person name="Hirai T."/>
            <person name="Hiwatashi Y."/>
            <person name="Ishikawa M."/>
            <person name="Iwata M."/>
            <person name="Karol K.G."/>
            <person name="Koehler B."/>
            <person name="Kolukisaoglu U."/>
            <person name="Kubo M."/>
            <person name="Kurata T."/>
            <person name="Lalonde S."/>
            <person name="Li K."/>
            <person name="Li Y."/>
            <person name="Litt A."/>
            <person name="Lyons E."/>
            <person name="Manning G."/>
            <person name="Maruyama T."/>
            <person name="Michael T.P."/>
            <person name="Mikami K."/>
            <person name="Miyazaki S."/>
            <person name="Morinaga S."/>
            <person name="Murata T."/>
            <person name="Mueller-Roeber B."/>
            <person name="Nelson D.R."/>
            <person name="Obara M."/>
            <person name="Oguri Y."/>
            <person name="Olmstead R.G."/>
            <person name="Onodera N."/>
            <person name="Petersen B.L."/>
            <person name="Pils B."/>
            <person name="Prigge M."/>
            <person name="Rensing S.A."/>
            <person name="Riano-Pachon D.M."/>
            <person name="Roberts A.W."/>
            <person name="Sato Y."/>
            <person name="Scheller H.V."/>
            <person name="Schulz B."/>
            <person name="Schulz C."/>
            <person name="Shakirov E.V."/>
            <person name="Shibagaki N."/>
            <person name="Shinohara N."/>
            <person name="Shippen D.E."/>
            <person name="Soerensen I."/>
            <person name="Sotooka R."/>
            <person name="Sugimoto N."/>
            <person name="Sugita M."/>
            <person name="Sumikawa N."/>
            <person name="Tanurdzic M."/>
            <person name="Theissen G."/>
            <person name="Ulvskov P."/>
            <person name="Wakazuki S."/>
            <person name="Weng J.K."/>
            <person name="Willats W.W."/>
            <person name="Wipf D."/>
            <person name="Wolf P.G."/>
            <person name="Yang L."/>
            <person name="Zimmer A.D."/>
            <person name="Zhu Q."/>
            <person name="Mitros T."/>
            <person name="Hellsten U."/>
            <person name="Loque D."/>
            <person name="Otillar R."/>
            <person name="Salamov A."/>
            <person name="Schmutz J."/>
            <person name="Shapiro H."/>
            <person name="Lindquist E."/>
            <person name="Lucas S."/>
            <person name="Rokhsar D."/>
            <person name="Grigoriev I.V."/>
        </authorList>
    </citation>
    <scope>NUCLEOTIDE SEQUENCE [LARGE SCALE GENOMIC DNA]</scope>
</reference>
<dbReference type="PANTHER" id="PTHR21562:SF93">
    <property type="entry name" value="PECTIN ACETYLESTERASE 8"/>
    <property type="match status" value="1"/>
</dbReference>
<dbReference type="ESTHER" id="selml-d8ska7">
    <property type="family name" value="Pectinacetylesterase-Notum"/>
</dbReference>
<protein>
    <recommendedName>
        <fullName evidence="5">Pectin acetylesterase</fullName>
        <ecNumber evidence="5">3.1.1.-</ecNumber>
    </recommendedName>
</protein>
<dbReference type="EMBL" id="GL377624">
    <property type="protein sequence ID" value="EFJ15303.1"/>
    <property type="molecule type" value="Genomic_DNA"/>
</dbReference>
<dbReference type="OMA" id="NNLPNDC"/>
<dbReference type="GO" id="GO:0071555">
    <property type="term" value="P:cell wall organization"/>
    <property type="evidence" value="ECO:0000318"/>
    <property type="project" value="GO_Central"/>
</dbReference>
<keyword evidence="5" id="KW-0964">Secreted</keyword>
<dbReference type="SUPFAM" id="SSF53474">
    <property type="entry name" value="alpha/beta-Hydrolases"/>
    <property type="match status" value="1"/>
</dbReference>
<dbReference type="InterPro" id="IPR004963">
    <property type="entry name" value="PAE/NOTUM"/>
</dbReference>
<evidence type="ECO:0000256" key="2">
    <source>
        <dbReference type="ARBA" id="ARBA00004191"/>
    </source>
</evidence>
<keyword evidence="5" id="KW-0378">Hydrolase</keyword>
<keyword evidence="7" id="KW-1185">Reference proteome</keyword>